<reference evidence="2 3" key="1">
    <citation type="submission" date="2013-02" db="EMBL/GenBank/DDBJ databases">
        <title>Whole genome shotgun sequence of Gordonia malaquae NBRC 108250.</title>
        <authorList>
            <person name="Yoshida I."/>
            <person name="Hosoyama A."/>
            <person name="Tsuchikane K."/>
            <person name="Ando Y."/>
            <person name="Baba S."/>
            <person name="Ohji S."/>
            <person name="Hamada M."/>
            <person name="Tamura T."/>
            <person name="Yamazoe A."/>
            <person name="Yamazaki S."/>
            <person name="Fujita N."/>
        </authorList>
    </citation>
    <scope>NUCLEOTIDE SEQUENCE [LARGE SCALE GENOMIC DNA]</scope>
    <source>
        <strain evidence="2 3">NBRC 108250</strain>
    </source>
</reference>
<name>M3THA6_GORML</name>
<evidence type="ECO:0000256" key="1">
    <source>
        <dbReference type="SAM" id="MobiDB-lite"/>
    </source>
</evidence>
<keyword evidence="3" id="KW-1185">Reference proteome</keyword>
<feature type="region of interest" description="Disordered" evidence="1">
    <location>
        <begin position="63"/>
        <end position="89"/>
    </location>
</feature>
<protein>
    <submittedName>
        <fullName evidence="2">Uncharacterized protein</fullName>
    </submittedName>
</protein>
<dbReference type="Proteomes" id="UP000035009">
    <property type="component" value="Unassembled WGS sequence"/>
</dbReference>
<comment type="caution">
    <text evidence="2">The sequence shown here is derived from an EMBL/GenBank/DDBJ whole genome shotgun (WGS) entry which is preliminary data.</text>
</comment>
<feature type="compositionally biased region" description="Basic residues" evidence="1">
    <location>
        <begin position="68"/>
        <end position="83"/>
    </location>
</feature>
<proteinExistence type="predicted"/>
<evidence type="ECO:0000313" key="2">
    <source>
        <dbReference type="EMBL" id="GAC80846.1"/>
    </source>
</evidence>
<gene>
    <name evidence="2" type="ORF">GM1_023_00050</name>
</gene>
<evidence type="ECO:0000313" key="3">
    <source>
        <dbReference type="Proteomes" id="UP000035009"/>
    </source>
</evidence>
<dbReference type="EMBL" id="BAOP01000023">
    <property type="protein sequence ID" value="GAC80846.1"/>
    <property type="molecule type" value="Genomic_DNA"/>
</dbReference>
<dbReference type="AlphaFoldDB" id="M3THA6"/>
<dbReference type="STRING" id="410332.SAMN04488550_0592"/>
<organism evidence="2 3">
    <name type="scientific">Gordonia malaquae NBRC 108250</name>
    <dbReference type="NCBI Taxonomy" id="1223542"/>
    <lineage>
        <taxon>Bacteria</taxon>
        <taxon>Bacillati</taxon>
        <taxon>Actinomycetota</taxon>
        <taxon>Actinomycetes</taxon>
        <taxon>Mycobacteriales</taxon>
        <taxon>Gordoniaceae</taxon>
        <taxon>Gordonia</taxon>
    </lineage>
</organism>
<accession>M3THA6</accession>
<sequence>MNDQVPEERRIAVTLTKQQAERLRVLGAEVDLSVGLLSRALVEHGLDHADDAEVREAISRVREADRERRRRTGARVMKARHQQQKKEST</sequence>
<dbReference type="RefSeq" id="WP_008380149.1">
    <property type="nucleotide sequence ID" value="NZ_BAOP01000023.1"/>
</dbReference>